<comment type="subcellular location">
    <subcellularLocation>
        <location evidence="2">Cell membrane</location>
    </subcellularLocation>
</comment>
<evidence type="ECO:0000256" key="2">
    <source>
        <dbReference type="ARBA" id="ARBA00004236"/>
    </source>
</evidence>
<keyword evidence="6" id="KW-0418">Kinase</keyword>
<evidence type="ECO:0000313" key="11">
    <source>
        <dbReference type="Proteomes" id="UP000317893"/>
    </source>
</evidence>
<keyword evidence="4" id="KW-0597">Phosphoprotein</keyword>
<evidence type="ECO:0000256" key="7">
    <source>
        <dbReference type="ARBA" id="ARBA00023012"/>
    </source>
</evidence>
<dbReference type="SUPFAM" id="SSF55785">
    <property type="entry name" value="PYP-like sensor domain (PAS domain)"/>
    <property type="match status" value="1"/>
</dbReference>
<dbReference type="GO" id="GO:0000155">
    <property type="term" value="F:phosphorelay sensor kinase activity"/>
    <property type="evidence" value="ECO:0007669"/>
    <property type="project" value="InterPro"/>
</dbReference>
<evidence type="ECO:0000256" key="8">
    <source>
        <dbReference type="SAM" id="MobiDB-lite"/>
    </source>
</evidence>
<dbReference type="InterPro" id="IPR013656">
    <property type="entry name" value="PAS_4"/>
</dbReference>
<reference evidence="10 11" key="1">
    <citation type="submission" date="2019-06" db="EMBL/GenBank/DDBJ databases">
        <title>Sequencing the genomes of 1000 actinobacteria strains.</title>
        <authorList>
            <person name="Klenk H.-P."/>
        </authorList>
    </citation>
    <scope>NUCLEOTIDE SEQUENCE [LARGE SCALE GENOMIC DNA]</scope>
    <source>
        <strain evidence="10 11">DSM 18607</strain>
    </source>
</reference>
<evidence type="ECO:0000259" key="9">
    <source>
        <dbReference type="PROSITE" id="PS50109"/>
    </source>
</evidence>
<feature type="region of interest" description="Disordered" evidence="8">
    <location>
        <begin position="1"/>
        <end position="62"/>
    </location>
</feature>
<dbReference type="InterPro" id="IPR004358">
    <property type="entry name" value="Sig_transdc_His_kin-like_C"/>
</dbReference>
<feature type="compositionally biased region" description="Low complexity" evidence="8">
    <location>
        <begin position="1"/>
        <end position="13"/>
    </location>
</feature>
<dbReference type="AlphaFoldDB" id="A0A542E6N6"/>
<feature type="domain" description="Histidine kinase" evidence="9">
    <location>
        <begin position="193"/>
        <end position="413"/>
    </location>
</feature>
<dbReference type="CDD" id="cd00075">
    <property type="entry name" value="HATPase"/>
    <property type="match status" value="1"/>
</dbReference>
<dbReference type="SMART" id="SM00388">
    <property type="entry name" value="HisKA"/>
    <property type="match status" value="1"/>
</dbReference>
<comment type="caution">
    <text evidence="10">The sequence shown here is derived from an EMBL/GenBank/DDBJ whole genome shotgun (WGS) entry which is preliminary data.</text>
</comment>
<evidence type="ECO:0000256" key="5">
    <source>
        <dbReference type="ARBA" id="ARBA00022679"/>
    </source>
</evidence>
<dbReference type="Pfam" id="PF08448">
    <property type="entry name" value="PAS_4"/>
    <property type="match status" value="1"/>
</dbReference>
<dbReference type="CDD" id="cd00130">
    <property type="entry name" value="PAS"/>
    <property type="match status" value="1"/>
</dbReference>
<dbReference type="Pfam" id="PF00512">
    <property type="entry name" value="HisKA"/>
    <property type="match status" value="1"/>
</dbReference>
<dbReference type="PROSITE" id="PS50109">
    <property type="entry name" value="HIS_KIN"/>
    <property type="match status" value="1"/>
</dbReference>
<keyword evidence="11" id="KW-1185">Reference proteome</keyword>
<evidence type="ECO:0000256" key="3">
    <source>
        <dbReference type="ARBA" id="ARBA00012438"/>
    </source>
</evidence>
<dbReference type="SUPFAM" id="SSF47384">
    <property type="entry name" value="Homodimeric domain of signal transducing histidine kinase"/>
    <property type="match status" value="1"/>
</dbReference>
<dbReference type="InterPro" id="IPR050736">
    <property type="entry name" value="Sensor_HK_Regulatory"/>
</dbReference>
<comment type="catalytic activity">
    <reaction evidence="1">
        <text>ATP + protein L-histidine = ADP + protein N-phospho-L-histidine.</text>
        <dbReference type="EC" id="2.7.13.3"/>
    </reaction>
</comment>
<dbReference type="InterPro" id="IPR036890">
    <property type="entry name" value="HATPase_C_sf"/>
</dbReference>
<name>A0A542E6N6_9MICO</name>
<evidence type="ECO:0000256" key="6">
    <source>
        <dbReference type="ARBA" id="ARBA00022777"/>
    </source>
</evidence>
<dbReference type="EMBL" id="VFMN01000001">
    <property type="protein sequence ID" value="TQJ10990.1"/>
    <property type="molecule type" value="Genomic_DNA"/>
</dbReference>
<feature type="compositionally biased region" description="Basic and acidic residues" evidence="8">
    <location>
        <begin position="25"/>
        <end position="34"/>
    </location>
</feature>
<dbReference type="Gene3D" id="3.30.450.20">
    <property type="entry name" value="PAS domain"/>
    <property type="match status" value="1"/>
</dbReference>
<dbReference type="GO" id="GO:0005886">
    <property type="term" value="C:plasma membrane"/>
    <property type="evidence" value="ECO:0007669"/>
    <property type="project" value="UniProtKB-SubCell"/>
</dbReference>
<dbReference type="SUPFAM" id="SSF55874">
    <property type="entry name" value="ATPase domain of HSP90 chaperone/DNA topoisomerase II/histidine kinase"/>
    <property type="match status" value="1"/>
</dbReference>
<keyword evidence="5" id="KW-0808">Transferase</keyword>
<organism evidence="10 11">
    <name type="scientific">Lapillicoccus jejuensis</name>
    <dbReference type="NCBI Taxonomy" id="402171"/>
    <lineage>
        <taxon>Bacteria</taxon>
        <taxon>Bacillati</taxon>
        <taxon>Actinomycetota</taxon>
        <taxon>Actinomycetes</taxon>
        <taxon>Micrococcales</taxon>
        <taxon>Intrasporangiaceae</taxon>
        <taxon>Lapillicoccus</taxon>
    </lineage>
</organism>
<protein>
    <recommendedName>
        <fullName evidence="3">histidine kinase</fullName>
        <ecNumber evidence="3">2.7.13.3</ecNumber>
    </recommendedName>
</protein>
<dbReference type="InterPro" id="IPR003594">
    <property type="entry name" value="HATPase_dom"/>
</dbReference>
<dbReference type="Gene3D" id="1.10.287.130">
    <property type="match status" value="1"/>
</dbReference>
<dbReference type="InterPro" id="IPR003661">
    <property type="entry name" value="HisK_dim/P_dom"/>
</dbReference>
<dbReference type="InterPro" id="IPR000014">
    <property type="entry name" value="PAS"/>
</dbReference>
<dbReference type="SMART" id="SM00387">
    <property type="entry name" value="HATPase_c"/>
    <property type="match status" value="1"/>
</dbReference>
<dbReference type="Gene3D" id="3.30.565.10">
    <property type="entry name" value="Histidine kinase-like ATPase, C-terminal domain"/>
    <property type="match status" value="1"/>
</dbReference>
<proteinExistence type="predicted"/>
<accession>A0A542E6N6</accession>
<sequence>MSDVGGVSDVSDVTRTTGRLAGRQGGEDRTDRYSRGMADGGEGDPTGPLPGSVPGADPAPAPMDVVVRLSESLPDGLVVADSGARLVFANTRATQVLGVDLAARLGRPLAEALPLRDIEGNAWWEVTDPWHTLHTVRGHREKLLWTEDGTEVLLTSRYVRDEPRGPVRRVLASVRDASARQRAEQDHAALISTVAHELRSPLTSVKGFSSTLLRRWDRFSDDQKRFMLETIEADADRLTRLITELLDVSRIDAGRLDVRAQPVDLVLAAQRHVERLQSVEEYSGRELEVADADELPEVWADPDRLSQILGNLLENGLRHGAGTVRVNVATAAETTSDGRPMVAIEVTDEGDGVAEAHLPLVFNRFWHGGNRRGSTGLGLYVVRGLVEAHGGTIGVDRAPSGGARFRFTLPSGAPEHLA</sequence>
<dbReference type="PANTHER" id="PTHR43711:SF1">
    <property type="entry name" value="HISTIDINE KINASE 1"/>
    <property type="match status" value="1"/>
</dbReference>
<dbReference type="CDD" id="cd00082">
    <property type="entry name" value="HisKA"/>
    <property type="match status" value="1"/>
</dbReference>
<gene>
    <name evidence="10" type="ORF">FB458_4137</name>
</gene>
<dbReference type="PRINTS" id="PR00344">
    <property type="entry name" value="BCTRLSENSOR"/>
</dbReference>
<dbReference type="InterPro" id="IPR036097">
    <property type="entry name" value="HisK_dim/P_sf"/>
</dbReference>
<dbReference type="InterPro" id="IPR005467">
    <property type="entry name" value="His_kinase_dom"/>
</dbReference>
<keyword evidence="7" id="KW-0902">Two-component regulatory system</keyword>
<evidence type="ECO:0000256" key="4">
    <source>
        <dbReference type="ARBA" id="ARBA00022553"/>
    </source>
</evidence>
<dbReference type="PANTHER" id="PTHR43711">
    <property type="entry name" value="TWO-COMPONENT HISTIDINE KINASE"/>
    <property type="match status" value="1"/>
</dbReference>
<dbReference type="InterPro" id="IPR035965">
    <property type="entry name" value="PAS-like_dom_sf"/>
</dbReference>
<evidence type="ECO:0000256" key="1">
    <source>
        <dbReference type="ARBA" id="ARBA00000085"/>
    </source>
</evidence>
<dbReference type="Pfam" id="PF02518">
    <property type="entry name" value="HATPase_c"/>
    <property type="match status" value="1"/>
</dbReference>
<dbReference type="Proteomes" id="UP000317893">
    <property type="component" value="Unassembled WGS sequence"/>
</dbReference>
<dbReference type="EC" id="2.7.13.3" evidence="3"/>
<evidence type="ECO:0000313" key="10">
    <source>
        <dbReference type="EMBL" id="TQJ10990.1"/>
    </source>
</evidence>